<protein>
    <submittedName>
        <fullName evidence="1">Uncharacterized protein</fullName>
    </submittedName>
</protein>
<name>A0A8X6T7E0_TRICX</name>
<sequence length="113" mass="12535">MSPFCPHFGRGRNGLISVSTNENIIANVQDMRHPKHLLKNAEMEMAVMVIDGAVSTAALCRCITGNAGSRVDNRINNMGRGVRQTVSGDEVNRMWQLRPRIECLGGKNRSREN</sequence>
<dbReference type="EMBL" id="BMAU01021359">
    <property type="protein sequence ID" value="GFY22071.1"/>
    <property type="molecule type" value="Genomic_DNA"/>
</dbReference>
<dbReference type="AlphaFoldDB" id="A0A8X6T7E0"/>
<dbReference type="Proteomes" id="UP000887159">
    <property type="component" value="Unassembled WGS sequence"/>
</dbReference>
<gene>
    <name evidence="1" type="ORF">TNCV_3297151</name>
</gene>
<comment type="caution">
    <text evidence="1">The sequence shown here is derived from an EMBL/GenBank/DDBJ whole genome shotgun (WGS) entry which is preliminary data.</text>
</comment>
<organism evidence="1 2">
    <name type="scientific">Trichonephila clavipes</name>
    <name type="common">Golden silk orbweaver</name>
    <name type="synonym">Nephila clavipes</name>
    <dbReference type="NCBI Taxonomy" id="2585209"/>
    <lineage>
        <taxon>Eukaryota</taxon>
        <taxon>Metazoa</taxon>
        <taxon>Ecdysozoa</taxon>
        <taxon>Arthropoda</taxon>
        <taxon>Chelicerata</taxon>
        <taxon>Arachnida</taxon>
        <taxon>Araneae</taxon>
        <taxon>Araneomorphae</taxon>
        <taxon>Entelegynae</taxon>
        <taxon>Araneoidea</taxon>
        <taxon>Nephilidae</taxon>
        <taxon>Trichonephila</taxon>
    </lineage>
</organism>
<accession>A0A8X6T7E0</accession>
<reference evidence="1" key="1">
    <citation type="submission" date="2020-08" db="EMBL/GenBank/DDBJ databases">
        <title>Multicomponent nature underlies the extraordinary mechanical properties of spider dragline silk.</title>
        <authorList>
            <person name="Kono N."/>
            <person name="Nakamura H."/>
            <person name="Mori M."/>
            <person name="Yoshida Y."/>
            <person name="Ohtoshi R."/>
            <person name="Malay A.D."/>
            <person name="Moran D.A.P."/>
            <person name="Tomita M."/>
            <person name="Numata K."/>
            <person name="Arakawa K."/>
        </authorList>
    </citation>
    <scope>NUCLEOTIDE SEQUENCE</scope>
</reference>
<evidence type="ECO:0000313" key="1">
    <source>
        <dbReference type="EMBL" id="GFY22071.1"/>
    </source>
</evidence>
<proteinExistence type="predicted"/>
<evidence type="ECO:0000313" key="2">
    <source>
        <dbReference type="Proteomes" id="UP000887159"/>
    </source>
</evidence>
<keyword evidence="2" id="KW-1185">Reference proteome</keyword>